<dbReference type="Gene3D" id="3.40.50.720">
    <property type="entry name" value="NAD(P)-binding Rossmann-like Domain"/>
    <property type="match status" value="1"/>
</dbReference>
<dbReference type="Pfam" id="PF00106">
    <property type="entry name" value="adh_short"/>
    <property type="match status" value="1"/>
</dbReference>
<dbReference type="EMBL" id="DWWS01000072">
    <property type="protein sequence ID" value="HJC25810.1"/>
    <property type="molecule type" value="Genomic_DNA"/>
</dbReference>
<reference evidence="2" key="2">
    <citation type="submission" date="2021-04" db="EMBL/GenBank/DDBJ databases">
        <authorList>
            <person name="Gilroy R."/>
        </authorList>
    </citation>
    <scope>NUCLEOTIDE SEQUENCE</scope>
    <source>
        <strain evidence="2">USAMLcec2-132</strain>
    </source>
</reference>
<dbReference type="InterPro" id="IPR002347">
    <property type="entry name" value="SDR_fam"/>
</dbReference>
<dbReference type="GO" id="GO:0016616">
    <property type="term" value="F:oxidoreductase activity, acting on the CH-OH group of donors, NAD or NADP as acceptor"/>
    <property type="evidence" value="ECO:0007669"/>
    <property type="project" value="TreeGrafter"/>
</dbReference>
<dbReference type="InterPro" id="IPR036291">
    <property type="entry name" value="NAD(P)-bd_dom_sf"/>
</dbReference>
<accession>A0A9D2NKV6</accession>
<reference evidence="2" key="1">
    <citation type="journal article" date="2021" name="PeerJ">
        <title>Extensive microbial diversity within the chicken gut microbiome revealed by metagenomics and culture.</title>
        <authorList>
            <person name="Gilroy R."/>
            <person name="Ravi A."/>
            <person name="Getino M."/>
            <person name="Pursley I."/>
            <person name="Horton D.L."/>
            <person name="Alikhan N.F."/>
            <person name="Baker D."/>
            <person name="Gharbi K."/>
            <person name="Hall N."/>
            <person name="Watson M."/>
            <person name="Adriaenssens E.M."/>
            <person name="Foster-Nyarko E."/>
            <person name="Jarju S."/>
            <person name="Secka A."/>
            <person name="Antonio M."/>
            <person name="Oren A."/>
            <person name="Chaudhuri R.R."/>
            <person name="La Ragione R."/>
            <person name="Hildebrand F."/>
            <person name="Pallen M.J."/>
        </authorList>
    </citation>
    <scope>NUCLEOTIDE SEQUENCE</scope>
    <source>
        <strain evidence="2">USAMLcec2-132</strain>
    </source>
</reference>
<evidence type="ECO:0000256" key="1">
    <source>
        <dbReference type="RuleBase" id="RU000363"/>
    </source>
</evidence>
<dbReference type="InterPro" id="IPR052184">
    <property type="entry name" value="SDR_enzymes"/>
</dbReference>
<evidence type="ECO:0000313" key="3">
    <source>
        <dbReference type="Proteomes" id="UP000823891"/>
    </source>
</evidence>
<dbReference type="PANTHER" id="PTHR45458:SF1">
    <property type="entry name" value="SHORT CHAIN DEHYDROGENASE"/>
    <property type="match status" value="1"/>
</dbReference>
<sequence length="234" mass="25744">MRQKTVLIAGASRGLGLCFVRKYLADGWRVLAGVRNEGTLEPLMREYPDSLHALRMDVGDTASIRKAAEQAAYITDRLDLIINNAGIHARSSFEALEKTDLDECGPVYEVNAVGPLRVAKAFLPMLRRNGRGLIVNISSESGSIGDARREKEFDYCMSKAALNMATKLLDNYLSDSGIRVIAVHPGWMRTDMGGQNADLDPGETAARLAELFERFDVKSGEPIFLDNKGNALPW</sequence>
<organism evidence="2 3">
    <name type="scientific">Candidatus Eisenbergiella merdavium</name>
    <dbReference type="NCBI Taxonomy" id="2838551"/>
    <lineage>
        <taxon>Bacteria</taxon>
        <taxon>Bacillati</taxon>
        <taxon>Bacillota</taxon>
        <taxon>Clostridia</taxon>
        <taxon>Lachnospirales</taxon>
        <taxon>Lachnospiraceae</taxon>
        <taxon>Eisenbergiella</taxon>
    </lineage>
</organism>
<dbReference type="PRINTS" id="PR00080">
    <property type="entry name" value="SDRFAMILY"/>
</dbReference>
<name>A0A9D2NKV6_9FIRM</name>
<dbReference type="Proteomes" id="UP000823891">
    <property type="component" value="Unassembled WGS sequence"/>
</dbReference>
<dbReference type="SUPFAM" id="SSF51735">
    <property type="entry name" value="NAD(P)-binding Rossmann-fold domains"/>
    <property type="match status" value="1"/>
</dbReference>
<evidence type="ECO:0000313" key="2">
    <source>
        <dbReference type="EMBL" id="HJC25810.1"/>
    </source>
</evidence>
<dbReference type="AlphaFoldDB" id="A0A9D2NKV6"/>
<protein>
    <submittedName>
        <fullName evidence="2">SDR family oxidoreductase</fullName>
    </submittedName>
</protein>
<comment type="caution">
    <text evidence="2">The sequence shown here is derived from an EMBL/GenBank/DDBJ whole genome shotgun (WGS) entry which is preliminary data.</text>
</comment>
<proteinExistence type="inferred from homology"/>
<dbReference type="CDD" id="cd05325">
    <property type="entry name" value="carb_red_sniffer_like_SDR_c"/>
    <property type="match status" value="1"/>
</dbReference>
<dbReference type="PANTHER" id="PTHR45458">
    <property type="entry name" value="SHORT-CHAIN DEHYDROGENASE/REDUCTASE SDR"/>
    <property type="match status" value="1"/>
</dbReference>
<comment type="similarity">
    <text evidence="1">Belongs to the short-chain dehydrogenases/reductases (SDR) family.</text>
</comment>
<gene>
    <name evidence="2" type="ORF">H9761_19295</name>
</gene>
<dbReference type="PRINTS" id="PR00081">
    <property type="entry name" value="GDHRDH"/>
</dbReference>